<dbReference type="PANTHER" id="PTHR47055">
    <property type="entry name" value="DDE_TNP_1_7 DOMAIN-CONTAINING PROTEIN"/>
    <property type="match status" value="1"/>
</dbReference>
<dbReference type="OrthoDB" id="10057240at2759"/>
<dbReference type="Proteomes" id="UP000801492">
    <property type="component" value="Unassembled WGS sequence"/>
</dbReference>
<feature type="compositionally biased region" description="Polar residues" evidence="1">
    <location>
        <begin position="60"/>
        <end position="75"/>
    </location>
</feature>
<feature type="compositionally biased region" description="Acidic residues" evidence="1">
    <location>
        <begin position="182"/>
        <end position="191"/>
    </location>
</feature>
<dbReference type="AlphaFoldDB" id="A0A8K0CRZ5"/>
<sequence length="201" mass="22512">MNSLLKLKILVLIITPPDDNGQDADEDSGDEECRDPGRLNSHQLLAEVVLIIHSNNEVDNISDSENTASSPTASESRMKSRMVVQTRSWAAGVEQAVSIDESMIPCFGPHECKQFIRGKPVRFDSKAWVMALTAGYCLNFDIYQARLVTELGKLGYGASGTVQYCHLRTVTTYKKKSQSPTQDEENEEECKYDEIEQKDFI</sequence>
<gene>
    <name evidence="4" type="ORF">ILUMI_17593</name>
</gene>
<evidence type="ECO:0000256" key="2">
    <source>
        <dbReference type="SAM" id="SignalP"/>
    </source>
</evidence>
<dbReference type="PANTHER" id="PTHR47055:SF3">
    <property type="entry name" value="PHORBOL-ESTER_DAG-TYPE DOMAIN-CONTAINING PROTEIN"/>
    <property type="match status" value="1"/>
</dbReference>
<feature type="region of interest" description="Disordered" evidence="1">
    <location>
        <begin position="60"/>
        <end position="80"/>
    </location>
</feature>
<dbReference type="Pfam" id="PF13843">
    <property type="entry name" value="DDE_Tnp_1_7"/>
    <property type="match status" value="1"/>
</dbReference>
<dbReference type="InterPro" id="IPR052638">
    <property type="entry name" value="PiggyBac_TE-derived"/>
</dbReference>
<evidence type="ECO:0000313" key="5">
    <source>
        <dbReference type="Proteomes" id="UP000801492"/>
    </source>
</evidence>
<feature type="region of interest" description="Disordered" evidence="1">
    <location>
        <begin position="18"/>
        <end position="37"/>
    </location>
</feature>
<evidence type="ECO:0000313" key="4">
    <source>
        <dbReference type="EMBL" id="KAF2888580.1"/>
    </source>
</evidence>
<proteinExistence type="predicted"/>
<protein>
    <recommendedName>
        <fullName evidence="3">PiggyBac transposable element-derived protein domain-containing protein</fullName>
    </recommendedName>
</protein>
<keyword evidence="2" id="KW-0732">Signal</keyword>
<keyword evidence="5" id="KW-1185">Reference proteome</keyword>
<organism evidence="4 5">
    <name type="scientific">Ignelater luminosus</name>
    <name type="common">Cucubano</name>
    <name type="synonym">Pyrophorus luminosus</name>
    <dbReference type="NCBI Taxonomy" id="2038154"/>
    <lineage>
        <taxon>Eukaryota</taxon>
        <taxon>Metazoa</taxon>
        <taxon>Ecdysozoa</taxon>
        <taxon>Arthropoda</taxon>
        <taxon>Hexapoda</taxon>
        <taxon>Insecta</taxon>
        <taxon>Pterygota</taxon>
        <taxon>Neoptera</taxon>
        <taxon>Endopterygota</taxon>
        <taxon>Coleoptera</taxon>
        <taxon>Polyphaga</taxon>
        <taxon>Elateriformia</taxon>
        <taxon>Elateroidea</taxon>
        <taxon>Elateridae</taxon>
        <taxon>Agrypninae</taxon>
        <taxon>Pyrophorini</taxon>
        <taxon>Ignelater</taxon>
    </lineage>
</organism>
<feature type="signal peptide" evidence="2">
    <location>
        <begin position="1"/>
        <end position="21"/>
    </location>
</feature>
<comment type="caution">
    <text evidence="4">The sequence shown here is derived from an EMBL/GenBank/DDBJ whole genome shotgun (WGS) entry which is preliminary data.</text>
</comment>
<feature type="region of interest" description="Disordered" evidence="1">
    <location>
        <begin position="175"/>
        <end position="201"/>
    </location>
</feature>
<feature type="compositionally biased region" description="Basic and acidic residues" evidence="1">
    <location>
        <begin position="192"/>
        <end position="201"/>
    </location>
</feature>
<feature type="domain" description="PiggyBac transposable element-derived protein" evidence="3">
    <location>
        <begin position="93"/>
        <end position="146"/>
    </location>
</feature>
<name>A0A8K0CRZ5_IGNLU</name>
<feature type="compositionally biased region" description="Acidic residues" evidence="1">
    <location>
        <begin position="20"/>
        <end position="33"/>
    </location>
</feature>
<accession>A0A8K0CRZ5</accession>
<evidence type="ECO:0000256" key="1">
    <source>
        <dbReference type="SAM" id="MobiDB-lite"/>
    </source>
</evidence>
<dbReference type="EMBL" id="VTPC01075914">
    <property type="protein sequence ID" value="KAF2888580.1"/>
    <property type="molecule type" value="Genomic_DNA"/>
</dbReference>
<dbReference type="GO" id="GO:0043565">
    <property type="term" value="F:sequence-specific DNA binding"/>
    <property type="evidence" value="ECO:0007669"/>
    <property type="project" value="TreeGrafter"/>
</dbReference>
<feature type="chain" id="PRO_5035468219" description="PiggyBac transposable element-derived protein domain-containing protein" evidence="2">
    <location>
        <begin position="22"/>
        <end position="201"/>
    </location>
</feature>
<reference evidence="4" key="1">
    <citation type="submission" date="2019-08" db="EMBL/GenBank/DDBJ databases">
        <title>The genome of the North American firefly Photinus pyralis.</title>
        <authorList>
            <consortium name="Photinus pyralis genome working group"/>
            <person name="Fallon T.R."/>
            <person name="Sander Lower S.E."/>
            <person name="Weng J.-K."/>
        </authorList>
    </citation>
    <scope>NUCLEOTIDE SEQUENCE</scope>
    <source>
        <strain evidence="4">TRF0915ILg1</strain>
        <tissue evidence="4">Whole body</tissue>
    </source>
</reference>
<dbReference type="InterPro" id="IPR029526">
    <property type="entry name" value="PGBD"/>
</dbReference>
<evidence type="ECO:0000259" key="3">
    <source>
        <dbReference type="Pfam" id="PF13843"/>
    </source>
</evidence>